<evidence type="ECO:0000313" key="1">
    <source>
        <dbReference type="EMBL" id="QJA78610.1"/>
    </source>
</evidence>
<proteinExistence type="predicted"/>
<dbReference type="EMBL" id="MT142345">
    <property type="protein sequence ID" value="QJA78610.1"/>
    <property type="molecule type" value="Genomic_DNA"/>
</dbReference>
<organism evidence="1">
    <name type="scientific">viral metagenome</name>
    <dbReference type="NCBI Taxonomy" id="1070528"/>
    <lineage>
        <taxon>unclassified sequences</taxon>
        <taxon>metagenomes</taxon>
        <taxon>organismal metagenomes</taxon>
    </lineage>
</organism>
<protein>
    <submittedName>
        <fullName evidence="1">Uncharacterized protein</fullName>
    </submittedName>
</protein>
<dbReference type="AlphaFoldDB" id="A0A6M3K9U7"/>
<accession>A0A6M3K9U7</accession>
<name>A0A6M3K9U7_9ZZZZ</name>
<sequence>MIAKLRKLGTLTKDGYADVSVHCKKGEFLGYSVYNQGYVGHVHSYLETYKELINDLDKRIEFMEKLQKGA</sequence>
<reference evidence="1" key="1">
    <citation type="submission" date="2020-03" db="EMBL/GenBank/DDBJ databases">
        <title>The deep terrestrial virosphere.</title>
        <authorList>
            <person name="Holmfeldt K."/>
            <person name="Nilsson E."/>
            <person name="Simone D."/>
            <person name="Lopez-Fernandez M."/>
            <person name="Wu X."/>
            <person name="de Brujin I."/>
            <person name="Lundin D."/>
            <person name="Andersson A."/>
            <person name="Bertilsson S."/>
            <person name="Dopson M."/>
        </authorList>
    </citation>
    <scope>NUCLEOTIDE SEQUENCE</scope>
    <source>
        <strain evidence="1">MM415A01046</strain>
    </source>
</reference>
<gene>
    <name evidence="1" type="ORF">MM415A01046_0007</name>
</gene>